<evidence type="ECO:0000313" key="2">
    <source>
        <dbReference type="EMBL" id="RGP78007.1"/>
    </source>
</evidence>
<reference evidence="2 3" key="1">
    <citation type="journal article" date="2018" name="PLoS Pathog.">
        <title>Evolution of structural diversity of trichothecenes, a family of toxins produced by plant pathogenic and entomopathogenic fungi.</title>
        <authorList>
            <person name="Proctor R.H."/>
            <person name="McCormick S.P."/>
            <person name="Kim H.S."/>
            <person name="Cardoza R.E."/>
            <person name="Stanley A.M."/>
            <person name="Lindo L."/>
            <person name="Kelly A."/>
            <person name="Brown D.W."/>
            <person name="Lee T."/>
            <person name="Vaughan M.M."/>
            <person name="Alexander N.J."/>
            <person name="Busman M."/>
            <person name="Gutierrez S."/>
        </authorList>
    </citation>
    <scope>NUCLEOTIDE SEQUENCE [LARGE SCALE GENOMIC DNA]</scope>
    <source>
        <strain evidence="2 3">NRRL 20695</strain>
    </source>
</reference>
<gene>
    <name evidence="2" type="ORF">FLONG3_3842</name>
</gene>
<comment type="caution">
    <text evidence="2">The sequence shown here is derived from an EMBL/GenBank/DDBJ whole genome shotgun (WGS) entry which is preliminary data.</text>
</comment>
<evidence type="ECO:0000313" key="3">
    <source>
        <dbReference type="Proteomes" id="UP000266234"/>
    </source>
</evidence>
<dbReference type="EMBL" id="PXOG01000080">
    <property type="protein sequence ID" value="RGP78007.1"/>
    <property type="molecule type" value="Genomic_DNA"/>
</dbReference>
<feature type="region of interest" description="Disordered" evidence="1">
    <location>
        <begin position="1"/>
        <end position="34"/>
    </location>
</feature>
<accession>A0A395T0G9</accession>
<protein>
    <submittedName>
        <fullName evidence="2">Uncharacterized protein</fullName>
    </submittedName>
</protein>
<organism evidence="2 3">
    <name type="scientific">Fusarium longipes</name>
    <dbReference type="NCBI Taxonomy" id="694270"/>
    <lineage>
        <taxon>Eukaryota</taxon>
        <taxon>Fungi</taxon>
        <taxon>Dikarya</taxon>
        <taxon>Ascomycota</taxon>
        <taxon>Pezizomycotina</taxon>
        <taxon>Sordariomycetes</taxon>
        <taxon>Hypocreomycetidae</taxon>
        <taxon>Hypocreales</taxon>
        <taxon>Nectriaceae</taxon>
        <taxon>Fusarium</taxon>
    </lineage>
</organism>
<keyword evidence="3" id="KW-1185">Reference proteome</keyword>
<dbReference type="Proteomes" id="UP000266234">
    <property type="component" value="Unassembled WGS sequence"/>
</dbReference>
<dbReference type="AlphaFoldDB" id="A0A395T0G9"/>
<proteinExistence type="predicted"/>
<name>A0A395T0G9_9HYPO</name>
<evidence type="ECO:0000256" key="1">
    <source>
        <dbReference type="SAM" id="MobiDB-lite"/>
    </source>
</evidence>
<sequence>MGSFISSTRQKPDQVSSKRKLSSEDQTGLRPNKKACLDLVPEERKTITPEQHAALEAKSPTRRFKLLGSSMDNADTSLFSWTETRVDNMIEEQENTDHIDVFKVRQELTNEVQRLPEILHEKKQSLELEFAKQIKGCDGV</sequence>
<feature type="compositionally biased region" description="Polar residues" evidence="1">
    <location>
        <begin position="1"/>
        <end position="15"/>
    </location>
</feature>